<evidence type="ECO:0000313" key="3">
    <source>
        <dbReference type="Proteomes" id="UP000237082"/>
    </source>
</evidence>
<dbReference type="RefSeq" id="WP_103903802.1">
    <property type="nucleotide sequence ID" value="NZ_PQWB01000092.1"/>
</dbReference>
<dbReference type="InterPro" id="IPR007077">
    <property type="entry name" value="TfoX_C"/>
</dbReference>
<dbReference type="PANTHER" id="PTHR36121">
    <property type="entry name" value="PROTEIN SXY"/>
    <property type="match status" value="1"/>
</dbReference>
<dbReference type="AlphaFoldDB" id="A0A2S5DCZ9"/>
<protein>
    <submittedName>
        <fullName evidence="2">Competence protein TfoX</fullName>
    </submittedName>
</protein>
<feature type="domain" description="TfoX C-terminal" evidence="1">
    <location>
        <begin position="4"/>
        <end position="79"/>
    </location>
</feature>
<proteinExistence type="predicted"/>
<evidence type="ECO:0000313" key="2">
    <source>
        <dbReference type="EMBL" id="POZ60847.1"/>
    </source>
</evidence>
<comment type="caution">
    <text evidence="2">The sequence shown here is derived from an EMBL/GenBank/DDBJ whole genome shotgun (WGS) entry which is preliminary data.</text>
</comment>
<dbReference type="InterPro" id="IPR047525">
    <property type="entry name" value="TfoX-like"/>
</dbReference>
<name>A0A2S5DCZ9_9NEIS</name>
<keyword evidence="3" id="KW-1185">Reference proteome</keyword>
<dbReference type="Gene3D" id="1.10.150.20">
    <property type="entry name" value="5' to 3' exonuclease, C-terminal subdomain"/>
    <property type="match status" value="1"/>
</dbReference>
<dbReference type="EMBL" id="PQWB01000092">
    <property type="protein sequence ID" value="POZ60847.1"/>
    <property type="molecule type" value="Genomic_DNA"/>
</dbReference>
<dbReference type="Proteomes" id="UP000237082">
    <property type="component" value="Unassembled WGS sequence"/>
</dbReference>
<dbReference type="OrthoDB" id="7067520at2"/>
<accession>A0A2S5DCZ9</accession>
<dbReference type="Pfam" id="PF04994">
    <property type="entry name" value="TfoX_C"/>
    <property type="match status" value="1"/>
</dbReference>
<dbReference type="PANTHER" id="PTHR36121:SF1">
    <property type="entry name" value="PROTEIN SXY"/>
    <property type="match status" value="1"/>
</dbReference>
<evidence type="ECO:0000259" key="1">
    <source>
        <dbReference type="Pfam" id="PF04994"/>
    </source>
</evidence>
<organism evidence="2 3">
    <name type="scientific">Chromobacterium alticapitis</name>
    <dbReference type="NCBI Taxonomy" id="2073169"/>
    <lineage>
        <taxon>Bacteria</taxon>
        <taxon>Pseudomonadati</taxon>
        <taxon>Pseudomonadota</taxon>
        <taxon>Betaproteobacteria</taxon>
        <taxon>Neisseriales</taxon>
        <taxon>Chromobacteriaceae</taxon>
        <taxon>Chromobacterium</taxon>
    </lineage>
</organism>
<reference evidence="3" key="1">
    <citation type="submission" date="2018-02" db="EMBL/GenBank/DDBJ databases">
        <authorList>
            <person name="O'Hara-Hanley K."/>
            <person name="Soby S."/>
        </authorList>
    </citation>
    <scope>NUCLEOTIDE SEQUENCE [LARGE SCALE GENOMIC DNA]</scope>
    <source>
        <strain evidence="3">MWU14-2602</strain>
    </source>
</reference>
<gene>
    <name evidence="2" type="ORF">C2I19_16760</name>
</gene>
<sequence>MNGPIASLRGLGPKSARMLAAVGIATVDQLRTLGAVEAYARVCEAQTGASLNLLWALEGALTDRDWRAVAREDRMRLLLALDDKRRRL</sequence>